<comment type="caution">
    <text evidence="1">The sequence shown here is derived from an EMBL/GenBank/DDBJ whole genome shotgun (WGS) entry which is preliminary data.</text>
</comment>
<evidence type="ECO:0000313" key="2">
    <source>
        <dbReference type="Proteomes" id="UP000295684"/>
    </source>
</evidence>
<sequence length="29" mass="3541">MINFYDLLKDVNTVCNFFITFNYFIFGKI</sequence>
<dbReference type="Proteomes" id="UP000295684">
    <property type="component" value="Unassembled WGS sequence"/>
</dbReference>
<proteinExistence type="predicted"/>
<reference evidence="1 2" key="1">
    <citation type="submission" date="2019-03" db="EMBL/GenBank/DDBJ databases">
        <title>Genomic Encyclopedia of Type Strains, Phase IV (KMG-IV): sequencing the most valuable type-strain genomes for metagenomic binning, comparative biology and taxonomic classification.</title>
        <authorList>
            <person name="Goeker M."/>
        </authorList>
    </citation>
    <scope>NUCLEOTIDE SEQUENCE [LARGE SCALE GENOMIC DNA]</scope>
    <source>
        <strain evidence="1 2">DSM 103236</strain>
    </source>
</reference>
<dbReference type="EMBL" id="SLWO01000004">
    <property type="protein sequence ID" value="TCO25118.1"/>
    <property type="molecule type" value="Genomic_DNA"/>
</dbReference>
<name>A0A4R2HBT6_9SPHI</name>
<evidence type="ECO:0000313" key="1">
    <source>
        <dbReference type="EMBL" id="TCO25118.1"/>
    </source>
</evidence>
<accession>A0A4R2HBT6</accession>
<dbReference type="AlphaFoldDB" id="A0A4R2HBT6"/>
<protein>
    <submittedName>
        <fullName evidence="1">Uncharacterized protein</fullName>
    </submittedName>
</protein>
<gene>
    <name evidence="1" type="ORF">EV200_104154</name>
</gene>
<organism evidence="1 2">
    <name type="scientific">Pedobacter psychrotolerans</name>
    <dbReference type="NCBI Taxonomy" id="1843235"/>
    <lineage>
        <taxon>Bacteria</taxon>
        <taxon>Pseudomonadati</taxon>
        <taxon>Bacteroidota</taxon>
        <taxon>Sphingobacteriia</taxon>
        <taxon>Sphingobacteriales</taxon>
        <taxon>Sphingobacteriaceae</taxon>
        <taxon>Pedobacter</taxon>
    </lineage>
</organism>